<dbReference type="Proteomes" id="UP000184330">
    <property type="component" value="Unassembled WGS sequence"/>
</dbReference>
<accession>A0A1L7XAS4</accession>
<reference evidence="2 3" key="1">
    <citation type="submission" date="2016-03" db="EMBL/GenBank/DDBJ databases">
        <authorList>
            <person name="Ploux O."/>
        </authorList>
    </citation>
    <scope>NUCLEOTIDE SEQUENCE [LARGE SCALE GENOMIC DNA]</scope>
    <source>
        <strain evidence="2 3">UAMH 11012</strain>
    </source>
</reference>
<dbReference type="EMBL" id="FJOG01000020">
    <property type="protein sequence ID" value="CZR62115.1"/>
    <property type="molecule type" value="Genomic_DNA"/>
</dbReference>
<dbReference type="OrthoDB" id="10549338at2759"/>
<evidence type="ECO:0000313" key="2">
    <source>
        <dbReference type="EMBL" id="CZR62115.1"/>
    </source>
</evidence>
<proteinExistence type="predicted"/>
<protein>
    <submittedName>
        <fullName evidence="2">Uncharacterized protein</fullName>
    </submittedName>
</protein>
<organism evidence="2 3">
    <name type="scientific">Phialocephala subalpina</name>
    <dbReference type="NCBI Taxonomy" id="576137"/>
    <lineage>
        <taxon>Eukaryota</taxon>
        <taxon>Fungi</taxon>
        <taxon>Dikarya</taxon>
        <taxon>Ascomycota</taxon>
        <taxon>Pezizomycotina</taxon>
        <taxon>Leotiomycetes</taxon>
        <taxon>Helotiales</taxon>
        <taxon>Mollisiaceae</taxon>
        <taxon>Phialocephala</taxon>
        <taxon>Phialocephala fortinii species complex</taxon>
    </lineage>
</organism>
<evidence type="ECO:0000256" key="1">
    <source>
        <dbReference type="SAM" id="MobiDB-lite"/>
    </source>
</evidence>
<feature type="region of interest" description="Disordered" evidence="1">
    <location>
        <begin position="107"/>
        <end position="133"/>
    </location>
</feature>
<gene>
    <name evidence="2" type="ORF">PAC_12012</name>
</gene>
<name>A0A1L7XAS4_9HELO</name>
<dbReference type="AlphaFoldDB" id="A0A1L7XAS4"/>
<sequence length="133" mass="14790">MPNNTSKSNSDRKATSTTPPSNEIKTGPSPPMAPISPTAPNSHLAPPPRHPTTSRTTYTQAKFGNDQARPKDNEGCHDCGKFYKMGYEFGNERGYHDGWMRGIEDVKDAQRKDGKDGKIQCGGRDVKRREENR</sequence>
<feature type="region of interest" description="Disordered" evidence="1">
    <location>
        <begin position="1"/>
        <end position="75"/>
    </location>
</feature>
<keyword evidence="3" id="KW-1185">Reference proteome</keyword>
<evidence type="ECO:0000313" key="3">
    <source>
        <dbReference type="Proteomes" id="UP000184330"/>
    </source>
</evidence>
<feature type="compositionally biased region" description="Polar residues" evidence="1">
    <location>
        <begin position="15"/>
        <end position="24"/>
    </location>
</feature>